<dbReference type="Gene3D" id="3.40.50.720">
    <property type="entry name" value="NAD(P)-binding Rossmann-like Domain"/>
    <property type="match status" value="1"/>
</dbReference>
<gene>
    <name evidence="2" type="ORF">A5886_000139</name>
</gene>
<dbReference type="AlphaFoldDB" id="A0A242A229"/>
<dbReference type="InterPro" id="IPR005097">
    <property type="entry name" value="Sacchrp_dh_NADP-bd"/>
</dbReference>
<dbReference type="Proteomes" id="UP000195043">
    <property type="component" value="Unassembled WGS sequence"/>
</dbReference>
<dbReference type="Pfam" id="PF03435">
    <property type="entry name" value="Sacchrp_dh_NADP"/>
    <property type="match status" value="1"/>
</dbReference>
<feature type="domain" description="Saccharopine dehydrogenase NADP binding" evidence="1">
    <location>
        <begin position="4"/>
        <end position="98"/>
    </location>
</feature>
<evidence type="ECO:0000313" key="2">
    <source>
        <dbReference type="EMBL" id="OTN75095.1"/>
    </source>
</evidence>
<dbReference type="SUPFAM" id="SSF51735">
    <property type="entry name" value="NAD(P)-binding Rossmann-fold domains"/>
    <property type="match status" value="1"/>
</dbReference>
<reference evidence="2 3" key="1">
    <citation type="submission" date="2017-05" db="EMBL/GenBank/DDBJ databases">
        <title>The Genome Sequence of Enterococcus sp. 8G7_MSG3316.</title>
        <authorList>
            <consortium name="The Broad Institute Genomics Platform"/>
            <consortium name="The Broad Institute Genomic Center for Infectious Diseases"/>
            <person name="Earl A."/>
            <person name="Manson A."/>
            <person name="Schwartman J."/>
            <person name="Gilmore M."/>
            <person name="Abouelleil A."/>
            <person name="Cao P."/>
            <person name="Chapman S."/>
            <person name="Cusick C."/>
            <person name="Shea T."/>
            <person name="Young S."/>
            <person name="Neafsey D."/>
            <person name="Nusbaum C."/>
            <person name="Birren B."/>
        </authorList>
    </citation>
    <scope>NUCLEOTIDE SEQUENCE [LARGE SCALE GENOMIC DNA]</scope>
    <source>
        <strain evidence="2 3">8G7_MSG3316</strain>
    </source>
</reference>
<sequence length="154" mass="17030">MKQIAVVGGHGQVGQVIVNMLVDRGYPVVLMGRNLEKMATFAQTFTPALATRQVDITKENTFPQLTDIDMVIVCLDQNQTHFVRNCQEAGIDYVDISANSDFLMAVSQLPTPDKSRRLVGVGLVDAKRLVWQSAVCGQSLGWACKRSPQYDSVW</sequence>
<name>A0A242A229_9ENTE</name>
<proteinExistence type="predicted"/>
<dbReference type="PANTHER" id="PTHR43781:SF1">
    <property type="entry name" value="SACCHAROPINE DEHYDROGENASE"/>
    <property type="match status" value="1"/>
</dbReference>
<dbReference type="EMBL" id="NGKU01000001">
    <property type="protein sequence ID" value="OTN75095.1"/>
    <property type="molecule type" value="Genomic_DNA"/>
</dbReference>
<dbReference type="InterPro" id="IPR036291">
    <property type="entry name" value="NAD(P)-bd_dom_sf"/>
</dbReference>
<organism evidence="2 3">
    <name type="scientific">Candidatus Enterococcus testudinis</name>
    <dbReference type="NCBI Taxonomy" id="1834191"/>
    <lineage>
        <taxon>Bacteria</taxon>
        <taxon>Bacillati</taxon>
        <taxon>Bacillota</taxon>
        <taxon>Bacilli</taxon>
        <taxon>Lactobacillales</taxon>
        <taxon>Enterococcaceae</taxon>
        <taxon>Enterococcus</taxon>
    </lineage>
</organism>
<keyword evidence="3" id="KW-1185">Reference proteome</keyword>
<evidence type="ECO:0000259" key="1">
    <source>
        <dbReference type="Pfam" id="PF03435"/>
    </source>
</evidence>
<comment type="caution">
    <text evidence="2">The sequence shown here is derived from an EMBL/GenBank/DDBJ whole genome shotgun (WGS) entry which is preliminary data.</text>
</comment>
<accession>A0A242A229</accession>
<evidence type="ECO:0000313" key="3">
    <source>
        <dbReference type="Proteomes" id="UP000195043"/>
    </source>
</evidence>
<dbReference type="PANTHER" id="PTHR43781">
    <property type="entry name" value="SACCHAROPINE DEHYDROGENASE"/>
    <property type="match status" value="1"/>
</dbReference>
<dbReference type="STRING" id="1834191.A5886_000139"/>
<protein>
    <recommendedName>
        <fullName evidence="1">Saccharopine dehydrogenase NADP binding domain-containing protein</fullName>
    </recommendedName>
</protein>
<dbReference type="RefSeq" id="WP_256926114.1">
    <property type="nucleotide sequence ID" value="NZ_NGKU01000001.1"/>
</dbReference>